<evidence type="ECO:0000313" key="2">
    <source>
        <dbReference type="EMBL" id="AFC99265.1"/>
    </source>
</evidence>
<organism evidence="2 3">
    <name type="scientific">Methanocella conradii (strain DSM 24694 / JCM 17849 / CGMCC 1.5162 / HZ254)</name>
    <dbReference type="NCBI Taxonomy" id="1041930"/>
    <lineage>
        <taxon>Archaea</taxon>
        <taxon>Methanobacteriati</taxon>
        <taxon>Methanobacteriota</taxon>
        <taxon>Stenosarchaea group</taxon>
        <taxon>Methanomicrobia</taxon>
        <taxon>Methanocellales</taxon>
        <taxon>Methanocellaceae</taxon>
        <taxon>Methanocella</taxon>
    </lineage>
</organism>
<dbReference type="EMBL" id="CP003243">
    <property type="protein sequence ID" value="AFC99265.1"/>
    <property type="molecule type" value="Genomic_DNA"/>
</dbReference>
<dbReference type="AlphaFoldDB" id="H8I568"/>
<keyword evidence="1" id="KW-1133">Transmembrane helix</keyword>
<dbReference type="OrthoDB" id="139832at2157"/>
<reference evidence="2 3" key="1">
    <citation type="journal article" date="2012" name="J. Bacteriol.">
        <title>Complete genome sequence of a thermophilic methanogen, Methanocella conradii HZ254, isolated from Chinese rice field soil.</title>
        <authorList>
            <person name="Lu Z."/>
            <person name="Lu Y."/>
        </authorList>
    </citation>
    <scope>NUCLEOTIDE SEQUENCE [LARGE SCALE GENOMIC DNA]</scope>
    <source>
        <strain evidence="3">DSM 24694 / JCM 17849 / CGMCC 1.5162 / HZ254</strain>
    </source>
</reference>
<dbReference type="Proteomes" id="UP000005233">
    <property type="component" value="Chromosome"/>
</dbReference>
<name>H8I568_METCZ</name>
<gene>
    <name evidence="2" type="ORF">Mtc_m1</name>
</gene>
<evidence type="ECO:0000313" key="3">
    <source>
        <dbReference type="Proteomes" id="UP000005233"/>
    </source>
</evidence>
<dbReference type="eggNOG" id="arCOG05166">
    <property type="taxonomic scope" value="Archaea"/>
</dbReference>
<keyword evidence="1" id="KW-0472">Membrane</keyword>
<sequence>MHWRRNHTFSFIRDDRGVTEPYTDLPALGIVAVGFILFLYMLLSAYSSYASSAYYASVKADLMSVARAAASDPLLSCSPGVMDAHRLDNASSVDACYGYPGSAVEYTVEAHGHSWRWGEASRGRSASCTLPVSVRLNDARCVPGTLKVTMWEG</sequence>
<dbReference type="KEGG" id="mez:Mtc_m1"/>
<protein>
    <submittedName>
        <fullName evidence="2">Uncharacterized protein</fullName>
    </submittedName>
</protein>
<keyword evidence="1" id="KW-0812">Transmembrane</keyword>
<dbReference type="InterPro" id="IPR055709">
    <property type="entry name" value="DUF7285"/>
</dbReference>
<dbReference type="HOGENOM" id="CLU_1709119_0_0_2"/>
<keyword evidence="3" id="KW-1185">Reference proteome</keyword>
<accession>H8I568</accession>
<dbReference type="Pfam" id="PF23956">
    <property type="entry name" value="DUF7285"/>
    <property type="match status" value="1"/>
</dbReference>
<evidence type="ECO:0000256" key="1">
    <source>
        <dbReference type="SAM" id="Phobius"/>
    </source>
</evidence>
<proteinExistence type="predicted"/>
<feature type="transmembrane region" description="Helical" evidence="1">
    <location>
        <begin position="25"/>
        <end position="43"/>
    </location>
</feature>
<dbReference type="STRING" id="1041930.Mtc_m1"/>